<accession>A0A0E9WJD5</accession>
<evidence type="ECO:0000313" key="1">
    <source>
        <dbReference type="EMBL" id="JAH90386.1"/>
    </source>
</evidence>
<name>A0A0E9WJD5_ANGAN</name>
<protein>
    <submittedName>
        <fullName evidence="1">Uncharacterized protein</fullName>
    </submittedName>
</protein>
<dbReference type="AlphaFoldDB" id="A0A0E9WJD5"/>
<dbReference type="EMBL" id="GBXM01018191">
    <property type="protein sequence ID" value="JAH90386.1"/>
    <property type="molecule type" value="Transcribed_RNA"/>
</dbReference>
<reference evidence="1" key="1">
    <citation type="submission" date="2014-11" db="EMBL/GenBank/DDBJ databases">
        <authorList>
            <person name="Amaro Gonzalez C."/>
        </authorList>
    </citation>
    <scope>NUCLEOTIDE SEQUENCE</scope>
</reference>
<proteinExistence type="predicted"/>
<sequence length="41" mass="4857">MSNQPPGRSFNVAISNVWANLCLCRIIHTIRPYRRRCREAR</sequence>
<reference evidence="1" key="2">
    <citation type="journal article" date="2015" name="Fish Shellfish Immunol.">
        <title>Early steps in the European eel (Anguilla anguilla)-Vibrio vulnificus interaction in the gills: Role of the RtxA13 toxin.</title>
        <authorList>
            <person name="Callol A."/>
            <person name="Pajuelo D."/>
            <person name="Ebbesson L."/>
            <person name="Teles M."/>
            <person name="MacKenzie S."/>
            <person name="Amaro C."/>
        </authorList>
    </citation>
    <scope>NUCLEOTIDE SEQUENCE</scope>
</reference>
<organism evidence="1">
    <name type="scientific">Anguilla anguilla</name>
    <name type="common">European freshwater eel</name>
    <name type="synonym">Muraena anguilla</name>
    <dbReference type="NCBI Taxonomy" id="7936"/>
    <lineage>
        <taxon>Eukaryota</taxon>
        <taxon>Metazoa</taxon>
        <taxon>Chordata</taxon>
        <taxon>Craniata</taxon>
        <taxon>Vertebrata</taxon>
        <taxon>Euteleostomi</taxon>
        <taxon>Actinopterygii</taxon>
        <taxon>Neopterygii</taxon>
        <taxon>Teleostei</taxon>
        <taxon>Anguilliformes</taxon>
        <taxon>Anguillidae</taxon>
        <taxon>Anguilla</taxon>
    </lineage>
</organism>